<sequence>MASNEVLPDGKGARHFFHLMQRHPDAGQDDFWTSKASAEQLLDEARRRMAGLPARFKTVIDKATPGGIRVPPIRMYCLLLDSLPESRMTLLGDAAHAMTTRKQSSPYFTFRT</sequence>
<proteinExistence type="predicted"/>
<dbReference type="EMBL" id="JAKJXP020000006">
    <property type="protein sequence ID" value="KAK7756640.1"/>
    <property type="molecule type" value="Genomic_DNA"/>
</dbReference>
<evidence type="ECO:0000313" key="2">
    <source>
        <dbReference type="Proteomes" id="UP001320420"/>
    </source>
</evidence>
<comment type="caution">
    <text evidence="1">The sequence shown here is derived from an EMBL/GenBank/DDBJ whole genome shotgun (WGS) entry which is preliminary data.</text>
</comment>
<organism evidence="1 2">
    <name type="scientific">Diatrype stigma</name>
    <dbReference type="NCBI Taxonomy" id="117547"/>
    <lineage>
        <taxon>Eukaryota</taxon>
        <taxon>Fungi</taxon>
        <taxon>Dikarya</taxon>
        <taxon>Ascomycota</taxon>
        <taxon>Pezizomycotina</taxon>
        <taxon>Sordariomycetes</taxon>
        <taxon>Xylariomycetidae</taxon>
        <taxon>Xylariales</taxon>
        <taxon>Diatrypaceae</taxon>
        <taxon>Diatrype</taxon>
    </lineage>
</organism>
<dbReference type="Proteomes" id="UP001320420">
    <property type="component" value="Unassembled WGS sequence"/>
</dbReference>
<name>A0AAN9V215_9PEZI</name>
<dbReference type="InterPro" id="IPR036188">
    <property type="entry name" value="FAD/NAD-bd_sf"/>
</dbReference>
<keyword evidence="2" id="KW-1185">Reference proteome</keyword>
<gene>
    <name evidence="1" type="ORF">SLS62_001477</name>
</gene>
<protein>
    <submittedName>
        <fullName evidence="1">Uncharacterized protein</fullName>
    </submittedName>
</protein>
<dbReference type="AlphaFoldDB" id="A0AAN9V215"/>
<accession>A0AAN9V215</accession>
<evidence type="ECO:0000313" key="1">
    <source>
        <dbReference type="EMBL" id="KAK7756640.1"/>
    </source>
</evidence>
<dbReference type="Gene3D" id="3.50.50.60">
    <property type="entry name" value="FAD/NAD(P)-binding domain"/>
    <property type="match status" value="1"/>
</dbReference>
<reference evidence="1 2" key="1">
    <citation type="submission" date="2024-02" db="EMBL/GenBank/DDBJ databases">
        <title>De novo assembly and annotation of 12 fungi associated with fruit tree decline syndrome in Ontario, Canada.</title>
        <authorList>
            <person name="Sulman M."/>
            <person name="Ellouze W."/>
            <person name="Ilyukhin E."/>
        </authorList>
    </citation>
    <scope>NUCLEOTIDE SEQUENCE [LARGE SCALE GENOMIC DNA]</scope>
    <source>
        <strain evidence="1 2">M11/M66-122</strain>
    </source>
</reference>